<evidence type="ECO:0000256" key="6">
    <source>
        <dbReference type="SAM" id="SignalP"/>
    </source>
</evidence>
<evidence type="ECO:0000313" key="9">
    <source>
        <dbReference type="EMBL" id="KAF2891878.1"/>
    </source>
</evidence>
<protein>
    <recommendedName>
        <fullName evidence="11">CLIP domain-containing serine protease</fullName>
    </recommendedName>
</protein>
<feature type="signal peptide" evidence="6">
    <location>
        <begin position="1"/>
        <end position="19"/>
    </location>
</feature>
<evidence type="ECO:0008006" key="11">
    <source>
        <dbReference type="Google" id="ProtNLM"/>
    </source>
</evidence>
<proteinExistence type="predicted"/>
<dbReference type="InterPro" id="IPR043504">
    <property type="entry name" value="Peptidase_S1_PA_chymotrypsin"/>
</dbReference>
<dbReference type="Pfam" id="PF00089">
    <property type="entry name" value="Trypsin"/>
    <property type="match status" value="1"/>
</dbReference>
<comment type="caution">
    <text evidence="9">The sequence shown here is derived from an EMBL/GenBank/DDBJ whole genome shotgun (WGS) entry which is preliminary data.</text>
</comment>
<dbReference type="SUPFAM" id="SSF50494">
    <property type="entry name" value="Trypsin-like serine proteases"/>
    <property type="match status" value="1"/>
</dbReference>
<name>A0A8K0CQP6_IGNLU</name>
<dbReference type="GO" id="GO:0004252">
    <property type="term" value="F:serine-type endopeptidase activity"/>
    <property type="evidence" value="ECO:0007669"/>
    <property type="project" value="InterPro"/>
</dbReference>
<dbReference type="InterPro" id="IPR051333">
    <property type="entry name" value="CLIP_Serine_Protease"/>
</dbReference>
<dbReference type="SMART" id="SM00680">
    <property type="entry name" value="CLIP"/>
    <property type="match status" value="3"/>
</dbReference>
<keyword evidence="10" id="KW-1185">Reference proteome</keyword>
<organism evidence="9 10">
    <name type="scientific">Ignelater luminosus</name>
    <name type="common">Cucubano</name>
    <name type="synonym">Pyrophorus luminosus</name>
    <dbReference type="NCBI Taxonomy" id="2038154"/>
    <lineage>
        <taxon>Eukaryota</taxon>
        <taxon>Metazoa</taxon>
        <taxon>Ecdysozoa</taxon>
        <taxon>Arthropoda</taxon>
        <taxon>Hexapoda</taxon>
        <taxon>Insecta</taxon>
        <taxon>Pterygota</taxon>
        <taxon>Neoptera</taxon>
        <taxon>Endopterygota</taxon>
        <taxon>Coleoptera</taxon>
        <taxon>Polyphaga</taxon>
        <taxon>Elateriformia</taxon>
        <taxon>Elateroidea</taxon>
        <taxon>Elateridae</taxon>
        <taxon>Agrypninae</taxon>
        <taxon>Pyrophorini</taxon>
        <taxon>Ignelater</taxon>
    </lineage>
</organism>
<evidence type="ECO:0000256" key="2">
    <source>
        <dbReference type="ARBA" id="ARBA00022729"/>
    </source>
</evidence>
<evidence type="ECO:0000256" key="3">
    <source>
        <dbReference type="ARBA" id="ARBA00022801"/>
    </source>
</evidence>
<gene>
    <name evidence="9" type="ORF">ILUMI_14314</name>
</gene>
<sequence length="438" mass="50301">MLFTFLLIIILLKVSGTLSSQSTSTCTNNRMCLPLSDCEEVRENVEKGASLNYTKSVFCGYFHEPLVCCDKDCVTPNGNYGKSVPLENCSHLQSNQQSTDKKEKKFLLESRINETHVCCNKNENNYKSVPPAPVVSRNETLKPLTSSCTTLNGENAKCVHISECDTYTKRLNGTDKEFQYVNESFCGWWKEPMVCCGDVDAYKETYASNLPKPQECGIWVEESHRDIPPWLAVIENIDTKKICAGAVINHEYVLATIECTGKDYKKLNIQIYECINNQNAENCSFQGRELKLFPHNKYLYSEDTGIVLIKLNRSIKGIYPVCLPQDELPISEEIYLMHLEELNSKLTITQFQTLTVPTYSCYAEMKFYYEKIICLRSKHICDGTKRQFLQSSLLLKKDNTWYLEGLFNKQNNCYGYTNDYLNSIYVYKFVPWIKSNIS</sequence>
<dbReference type="PANTHER" id="PTHR24260:SF136">
    <property type="entry name" value="GH08193P-RELATED"/>
    <property type="match status" value="1"/>
</dbReference>
<evidence type="ECO:0000256" key="5">
    <source>
        <dbReference type="ARBA" id="ARBA00023157"/>
    </source>
</evidence>
<feature type="domain" description="Peptidase S1" evidence="7">
    <location>
        <begin position="229"/>
        <end position="438"/>
    </location>
</feature>
<evidence type="ECO:0000256" key="4">
    <source>
        <dbReference type="ARBA" id="ARBA00022825"/>
    </source>
</evidence>
<reference evidence="9" key="1">
    <citation type="submission" date="2019-08" db="EMBL/GenBank/DDBJ databases">
        <title>The genome of the North American firefly Photinus pyralis.</title>
        <authorList>
            <consortium name="Photinus pyralis genome working group"/>
            <person name="Fallon T.R."/>
            <person name="Sander Lower S.E."/>
            <person name="Weng J.-K."/>
        </authorList>
    </citation>
    <scope>NUCLEOTIDE SEQUENCE</scope>
    <source>
        <strain evidence="9">TRF0915ILg1</strain>
        <tissue evidence="9">Whole body</tissue>
    </source>
</reference>
<dbReference type="PANTHER" id="PTHR24260">
    <property type="match status" value="1"/>
</dbReference>
<keyword evidence="5" id="KW-1015">Disulfide bond</keyword>
<dbReference type="InterPro" id="IPR038565">
    <property type="entry name" value="CLIP_sf"/>
</dbReference>
<evidence type="ECO:0000259" key="8">
    <source>
        <dbReference type="PROSITE" id="PS51888"/>
    </source>
</evidence>
<dbReference type="AlphaFoldDB" id="A0A8K0CQP6"/>
<feature type="chain" id="PRO_5035426575" description="CLIP domain-containing serine protease" evidence="6">
    <location>
        <begin position="20"/>
        <end position="438"/>
    </location>
</feature>
<dbReference type="Gene3D" id="3.30.1640.30">
    <property type="match status" value="2"/>
</dbReference>
<dbReference type="PROSITE" id="PS50240">
    <property type="entry name" value="TRYPSIN_DOM"/>
    <property type="match status" value="1"/>
</dbReference>
<keyword evidence="2 6" id="KW-0732">Signal</keyword>
<keyword evidence="4" id="KW-0720">Serine protease</keyword>
<dbReference type="OrthoDB" id="6668704at2759"/>
<dbReference type="Pfam" id="PF12032">
    <property type="entry name" value="CLIP"/>
    <property type="match status" value="2"/>
</dbReference>
<dbReference type="InterPro" id="IPR022700">
    <property type="entry name" value="CLIP"/>
</dbReference>
<dbReference type="GO" id="GO:0006508">
    <property type="term" value="P:proteolysis"/>
    <property type="evidence" value="ECO:0007669"/>
    <property type="project" value="UniProtKB-KW"/>
</dbReference>
<keyword evidence="1" id="KW-0645">Protease</keyword>
<keyword evidence="3" id="KW-0378">Hydrolase</keyword>
<dbReference type="Proteomes" id="UP000801492">
    <property type="component" value="Unassembled WGS sequence"/>
</dbReference>
<feature type="domain" description="Clip" evidence="8">
    <location>
        <begin position="147"/>
        <end position="196"/>
    </location>
</feature>
<dbReference type="EMBL" id="VTPC01020874">
    <property type="protein sequence ID" value="KAF2891878.1"/>
    <property type="molecule type" value="Genomic_DNA"/>
</dbReference>
<dbReference type="PROSITE" id="PS51888">
    <property type="entry name" value="CLIP"/>
    <property type="match status" value="1"/>
</dbReference>
<dbReference type="InterPro" id="IPR001254">
    <property type="entry name" value="Trypsin_dom"/>
</dbReference>
<evidence type="ECO:0000256" key="1">
    <source>
        <dbReference type="ARBA" id="ARBA00022670"/>
    </source>
</evidence>
<accession>A0A8K0CQP6</accession>
<dbReference type="InterPro" id="IPR009003">
    <property type="entry name" value="Peptidase_S1_PA"/>
</dbReference>
<dbReference type="Gene3D" id="2.40.10.10">
    <property type="entry name" value="Trypsin-like serine proteases"/>
    <property type="match status" value="1"/>
</dbReference>
<evidence type="ECO:0000259" key="7">
    <source>
        <dbReference type="PROSITE" id="PS50240"/>
    </source>
</evidence>
<evidence type="ECO:0000313" key="10">
    <source>
        <dbReference type="Proteomes" id="UP000801492"/>
    </source>
</evidence>